<evidence type="ECO:0000256" key="1">
    <source>
        <dbReference type="SAM" id="MobiDB-lite"/>
    </source>
</evidence>
<feature type="compositionally biased region" description="Polar residues" evidence="1">
    <location>
        <begin position="189"/>
        <end position="204"/>
    </location>
</feature>
<dbReference type="OrthoDB" id="331057at2759"/>
<sequence length="229" mass="25123">MCCYCCGWMSLRIRAALLFGIPLVYGSVLLALVVWLPLPFDTSPILSVSCVSYACLNLLTGCVGELGVLRRIEAALRATLVLLIMENVIMLFLSGFLCGFAVYRHMKPGKVDPYAHTWVSLWLPPAARVVLCVVLFLLSLISLCSLWVVAEYQAEVDAEAFLKDAQTLKQRERLALLHEYKEPLGATIEKSSGASEEEVQNTGEPQGPGRKPQKEGGSVTIAMPDHIDP</sequence>
<evidence type="ECO:0000313" key="4">
    <source>
        <dbReference type="RefSeq" id="XP_022591299.2"/>
    </source>
</evidence>
<feature type="transmembrane region" description="Helical" evidence="2">
    <location>
        <begin position="126"/>
        <end position="149"/>
    </location>
</feature>
<dbReference type="RefSeq" id="XP_022591299.2">
    <property type="nucleotide sequence ID" value="XM_022731355.2"/>
</dbReference>
<evidence type="ECO:0000256" key="2">
    <source>
        <dbReference type="SAM" id="Phobius"/>
    </source>
</evidence>
<feature type="transmembrane region" description="Helical" evidence="2">
    <location>
        <begin position="17"/>
        <end position="38"/>
    </location>
</feature>
<feature type="transmembrane region" description="Helical" evidence="2">
    <location>
        <begin position="44"/>
        <end position="68"/>
    </location>
</feature>
<feature type="transmembrane region" description="Helical" evidence="2">
    <location>
        <begin position="80"/>
        <end position="106"/>
    </location>
</feature>
<feature type="region of interest" description="Disordered" evidence="1">
    <location>
        <begin position="186"/>
        <end position="229"/>
    </location>
</feature>
<reference evidence="4" key="1">
    <citation type="submission" date="2025-08" db="UniProtKB">
        <authorList>
            <consortium name="RefSeq"/>
        </authorList>
    </citation>
    <scope>IDENTIFICATION</scope>
</reference>
<dbReference type="AlphaFoldDB" id="A0A6P5WFT6"/>
<dbReference type="GeneID" id="34618010"/>
<name>A0A6P5WFT6_9EIME</name>
<evidence type="ECO:0000313" key="3">
    <source>
        <dbReference type="Proteomes" id="UP000515125"/>
    </source>
</evidence>
<keyword evidence="2" id="KW-0812">Transmembrane</keyword>
<accession>A0A6P5WFT6</accession>
<keyword evidence="3" id="KW-1185">Reference proteome</keyword>
<protein>
    <submittedName>
        <fullName evidence="4">Uncharacterized protein LOC34618010</fullName>
    </submittedName>
</protein>
<keyword evidence="2" id="KW-1133">Transmembrane helix</keyword>
<gene>
    <name evidence="4" type="primary">LOC34618010</name>
</gene>
<proteinExistence type="predicted"/>
<dbReference type="Proteomes" id="UP000515125">
    <property type="component" value="Unplaced"/>
</dbReference>
<organism evidence="3 4">
    <name type="scientific">Cyclospora cayetanensis</name>
    <dbReference type="NCBI Taxonomy" id="88456"/>
    <lineage>
        <taxon>Eukaryota</taxon>
        <taxon>Sar</taxon>
        <taxon>Alveolata</taxon>
        <taxon>Apicomplexa</taxon>
        <taxon>Conoidasida</taxon>
        <taxon>Coccidia</taxon>
        <taxon>Eucoccidiorida</taxon>
        <taxon>Eimeriorina</taxon>
        <taxon>Eimeriidae</taxon>
        <taxon>Cyclospora</taxon>
    </lineage>
</organism>
<keyword evidence="2" id="KW-0472">Membrane</keyword>